<dbReference type="EMBL" id="JFYO01000011">
    <property type="protein sequence ID" value="EZP25238.1"/>
    <property type="molecule type" value="Genomic_DNA"/>
</dbReference>
<keyword evidence="1" id="KW-0812">Transmembrane</keyword>
<keyword evidence="1" id="KW-1133">Transmembrane helix</keyword>
<dbReference type="PATRIC" id="fig|273677.3.peg.2661"/>
<feature type="transmembrane region" description="Helical" evidence="1">
    <location>
        <begin position="7"/>
        <end position="29"/>
    </location>
</feature>
<organism evidence="2 3">
    <name type="scientific">Microbacterium oleivorans</name>
    <dbReference type="NCBI Taxonomy" id="273677"/>
    <lineage>
        <taxon>Bacteria</taxon>
        <taxon>Bacillati</taxon>
        <taxon>Actinomycetota</taxon>
        <taxon>Actinomycetes</taxon>
        <taxon>Micrococcales</taxon>
        <taxon>Microbacteriaceae</taxon>
        <taxon>Microbacterium</taxon>
    </lineage>
</organism>
<dbReference type="PRINTS" id="PR01747">
    <property type="entry name" value="DENSEGRNULE7"/>
</dbReference>
<dbReference type="Proteomes" id="UP000024001">
    <property type="component" value="Unassembled WGS sequence"/>
</dbReference>
<comment type="caution">
    <text evidence="2">The sequence shown here is derived from an EMBL/GenBank/DDBJ whole genome shotgun (WGS) entry which is preliminary data.</text>
</comment>
<proteinExistence type="predicted"/>
<keyword evidence="3" id="KW-1185">Reference proteome</keyword>
<dbReference type="OrthoDB" id="9918215at2"/>
<feature type="transmembrane region" description="Helical" evidence="1">
    <location>
        <begin position="86"/>
        <end position="110"/>
    </location>
</feature>
<gene>
    <name evidence="2" type="ORF">BW34_02691</name>
</gene>
<evidence type="ECO:0000313" key="3">
    <source>
        <dbReference type="Proteomes" id="UP000024001"/>
    </source>
</evidence>
<dbReference type="RefSeq" id="WP_036313505.1">
    <property type="nucleotide sequence ID" value="NZ_JFYO01000011.1"/>
</dbReference>
<keyword evidence="1" id="KW-0472">Membrane</keyword>
<accession>A0A031FKY0</accession>
<sequence>MRIIGSLFLALAATIVGLLGVLMIGLAGVHWDGGLVVAQLSDSNDTERALGIAMGVGGLLGWVGLSCAAAYAGLGGQRPSRASCIAVWTILGLGVAIIASATTFVLFFSIRH</sequence>
<feature type="transmembrane region" description="Helical" evidence="1">
    <location>
        <begin position="49"/>
        <end position="74"/>
    </location>
</feature>
<protein>
    <recommendedName>
        <fullName evidence="4">Transmembrane protein</fullName>
    </recommendedName>
</protein>
<name>A0A031FKY0_9MICO</name>
<dbReference type="AlphaFoldDB" id="A0A031FKY0"/>
<evidence type="ECO:0000256" key="1">
    <source>
        <dbReference type="SAM" id="Phobius"/>
    </source>
</evidence>
<reference evidence="2 3" key="1">
    <citation type="submission" date="2014-03" db="EMBL/GenBank/DDBJ databases">
        <title>Draft Genome Sequences of 13 Willow Endophytes.</title>
        <authorList>
            <person name="Gan H.Y."/>
            <person name="Gan H.M."/>
            <person name="Savka M.A."/>
            <person name="Hudson A.O."/>
        </authorList>
    </citation>
    <scope>NUCLEOTIDE SEQUENCE [LARGE SCALE GENOMIC DNA]</scope>
    <source>
        <strain evidence="2 3">RIT293</strain>
    </source>
</reference>
<evidence type="ECO:0008006" key="4">
    <source>
        <dbReference type="Google" id="ProtNLM"/>
    </source>
</evidence>
<dbReference type="GO" id="GO:0005576">
    <property type="term" value="C:extracellular region"/>
    <property type="evidence" value="ECO:0007669"/>
    <property type="project" value="InterPro"/>
</dbReference>
<dbReference type="InterPro" id="IPR008120">
    <property type="entry name" value="Dense_granule_Gra7_protein"/>
</dbReference>
<evidence type="ECO:0000313" key="2">
    <source>
        <dbReference type="EMBL" id="EZP25238.1"/>
    </source>
</evidence>